<dbReference type="GO" id="GO:0003677">
    <property type="term" value="F:DNA binding"/>
    <property type="evidence" value="ECO:0007669"/>
    <property type="project" value="UniProtKB-KW"/>
</dbReference>
<dbReference type="GO" id="GO:0000160">
    <property type="term" value="P:phosphorelay signal transduction system"/>
    <property type="evidence" value="ECO:0007669"/>
    <property type="project" value="InterPro"/>
</dbReference>
<keyword evidence="3" id="KW-0804">Transcription</keyword>
<dbReference type="InterPro" id="IPR029016">
    <property type="entry name" value="GAF-like_dom_sf"/>
</dbReference>
<dbReference type="GO" id="GO:0006355">
    <property type="term" value="P:regulation of DNA-templated transcription"/>
    <property type="evidence" value="ECO:0007669"/>
    <property type="project" value="InterPro"/>
</dbReference>
<evidence type="ECO:0000313" key="6">
    <source>
        <dbReference type="Proteomes" id="UP000278962"/>
    </source>
</evidence>
<organism evidence="5 6">
    <name type="scientific">Solirubrobacter pauli</name>
    <dbReference type="NCBI Taxonomy" id="166793"/>
    <lineage>
        <taxon>Bacteria</taxon>
        <taxon>Bacillati</taxon>
        <taxon>Actinomycetota</taxon>
        <taxon>Thermoleophilia</taxon>
        <taxon>Solirubrobacterales</taxon>
        <taxon>Solirubrobacteraceae</taxon>
        <taxon>Solirubrobacter</taxon>
    </lineage>
</organism>
<dbReference type="OrthoDB" id="3928741at2"/>
<evidence type="ECO:0000256" key="1">
    <source>
        <dbReference type="ARBA" id="ARBA00023015"/>
    </source>
</evidence>
<sequence>MSENSWLAVNAGTTPLVRAQELRFAWERFIADDDGDPTLVREAITDSWRRSSAAGVDPLGSRLAPVVADESETHDRYEEHLLHRAAPLIHDCLSAIADEAGYLIVISDADGTLMSIEGSANMRLRAAGDMNFAEGTLWSEGGAGTNAIGTALALDHAVQVFGPEHFSDPVQRWTCSACPIHDPETGEVIGVIDLTGELSTVHPHSLAVATATARAVEASLQLALQERDARLHARYGARVSPDRSALVTRSGRAIGPVPRGWNVQGRLVIPPGGGELTLPSGALAVAEPVSPTHEAFVVHALESKRVTSIARPLVKLRFLGRDRAELEVEDRTTTLRPRLAEILALLCASPDGMSAERLCADLHGDGGSVSSVRVEVSRLRKLLGPWIDTDRYRLTCDVESDVRRVEGLLVAGQTRAAAEAYTGPLLPSSEAPGIVRERERLDRWLHQAVMTAEDVEALWAYVQITRDDLGAWKRLLTQLEFRDPRRPLAAARVGELRAALM</sequence>
<dbReference type="Gene3D" id="3.30.450.40">
    <property type="match status" value="1"/>
</dbReference>
<evidence type="ECO:0000259" key="4">
    <source>
        <dbReference type="SMART" id="SM00862"/>
    </source>
</evidence>
<keyword evidence="2" id="KW-0238">DNA-binding</keyword>
<keyword evidence="6" id="KW-1185">Reference proteome</keyword>
<protein>
    <recommendedName>
        <fullName evidence="4">OmpR/PhoB-type domain-containing protein</fullName>
    </recommendedName>
</protein>
<reference evidence="5 6" key="1">
    <citation type="submission" date="2018-10" db="EMBL/GenBank/DDBJ databases">
        <title>Genomic Encyclopedia of Archaeal and Bacterial Type Strains, Phase II (KMG-II): from individual species to whole genera.</title>
        <authorList>
            <person name="Goeker M."/>
        </authorList>
    </citation>
    <scope>NUCLEOTIDE SEQUENCE [LARGE SCALE GENOMIC DNA]</scope>
    <source>
        <strain evidence="5 6">DSM 14954</strain>
    </source>
</reference>
<dbReference type="InterPro" id="IPR003018">
    <property type="entry name" value="GAF"/>
</dbReference>
<dbReference type="AlphaFoldDB" id="A0A660L2Y7"/>
<dbReference type="RefSeq" id="WP_147448080.1">
    <property type="nucleotide sequence ID" value="NZ_RBIL01000002.1"/>
</dbReference>
<gene>
    <name evidence="5" type="ORF">C8N24_6339</name>
</gene>
<proteinExistence type="predicted"/>
<evidence type="ECO:0000256" key="2">
    <source>
        <dbReference type="ARBA" id="ARBA00023125"/>
    </source>
</evidence>
<evidence type="ECO:0000313" key="5">
    <source>
        <dbReference type="EMBL" id="RKQ88297.1"/>
    </source>
</evidence>
<accession>A0A660L2Y7</accession>
<dbReference type="InterPro" id="IPR001867">
    <property type="entry name" value="OmpR/PhoB-type_DNA-bd"/>
</dbReference>
<feature type="domain" description="OmpR/PhoB-type" evidence="4">
    <location>
        <begin position="330"/>
        <end position="394"/>
    </location>
</feature>
<dbReference type="InterPro" id="IPR036388">
    <property type="entry name" value="WH-like_DNA-bd_sf"/>
</dbReference>
<dbReference type="SMART" id="SM00862">
    <property type="entry name" value="Trans_reg_C"/>
    <property type="match status" value="1"/>
</dbReference>
<dbReference type="EMBL" id="RBIL01000002">
    <property type="protein sequence ID" value="RKQ88297.1"/>
    <property type="molecule type" value="Genomic_DNA"/>
</dbReference>
<evidence type="ECO:0000256" key="3">
    <source>
        <dbReference type="ARBA" id="ARBA00023163"/>
    </source>
</evidence>
<keyword evidence="1" id="KW-0805">Transcription regulation</keyword>
<dbReference type="Pfam" id="PF01590">
    <property type="entry name" value="GAF"/>
    <property type="match status" value="1"/>
</dbReference>
<dbReference type="Proteomes" id="UP000278962">
    <property type="component" value="Unassembled WGS sequence"/>
</dbReference>
<name>A0A660L2Y7_9ACTN</name>
<comment type="caution">
    <text evidence="5">The sequence shown here is derived from an EMBL/GenBank/DDBJ whole genome shotgun (WGS) entry which is preliminary data.</text>
</comment>
<dbReference type="Gene3D" id="1.10.10.10">
    <property type="entry name" value="Winged helix-like DNA-binding domain superfamily/Winged helix DNA-binding domain"/>
    <property type="match status" value="1"/>
</dbReference>